<keyword evidence="4" id="KW-0732">Signal</keyword>
<keyword evidence="6" id="KW-0012">Acyltransferase</keyword>
<dbReference type="GO" id="GO:0016020">
    <property type="term" value="C:membrane"/>
    <property type="evidence" value="ECO:0007669"/>
    <property type="project" value="UniProtKB-SubCell"/>
</dbReference>
<gene>
    <name evidence="10" type="ORF">ElyMa_002239700</name>
</gene>
<feature type="domain" description="OmpA-like" evidence="9">
    <location>
        <begin position="555"/>
        <end position="670"/>
    </location>
</feature>
<dbReference type="Gene3D" id="4.10.1080.10">
    <property type="entry name" value="TSP type-3 repeat"/>
    <property type="match status" value="1"/>
</dbReference>
<dbReference type="EMBL" id="BMAT01004643">
    <property type="protein sequence ID" value="GFR77514.1"/>
    <property type="molecule type" value="Genomic_DNA"/>
</dbReference>
<protein>
    <recommendedName>
        <fullName evidence="2">[acyl-carrier-protein] S-malonyltransferase</fullName>
        <ecNumber evidence="2">2.3.1.39</ecNumber>
    </recommendedName>
</protein>
<dbReference type="InterPro" id="IPR014043">
    <property type="entry name" value="Acyl_transferase_dom"/>
</dbReference>
<organism evidence="10 11">
    <name type="scientific">Elysia marginata</name>
    <dbReference type="NCBI Taxonomy" id="1093978"/>
    <lineage>
        <taxon>Eukaryota</taxon>
        <taxon>Metazoa</taxon>
        <taxon>Spiralia</taxon>
        <taxon>Lophotrochozoa</taxon>
        <taxon>Mollusca</taxon>
        <taxon>Gastropoda</taxon>
        <taxon>Heterobranchia</taxon>
        <taxon>Euthyneura</taxon>
        <taxon>Panpulmonata</taxon>
        <taxon>Sacoglossa</taxon>
        <taxon>Placobranchoidea</taxon>
        <taxon>Plakobranchidae</taxon>
        <taxon>Elysia</taxon>
    </lineage>
</organism>
<dbReference type="InterPro" id="IPR006664">
    <property type="entry name" value="OMP_bac"/>
</dbReference>
<dbReference type="InterPro" id="IPR003367">
    <property type="entry name" value="Thrombospondin_3-like_rpt"/>
</dbReference>
<dbReference type="GO" id="GO:0004314">
    <property type="term" value="F:[acyl-carrier-protein] S-malonyltransferase activity"/>
    <property type="evidence" value="ECO:0007669"/>
    <property type="project" value="UniProtKB-EC"/>
</dbReference>
<evidence type="ECO:0000256" key="2">
    <source>
        <dbReference type="ARBA" id="ARBA00013258"/>
    </source>
</evidence>
<evidence type="ECO:0000256" key="1">
    <source>
        <dbReference type="ARBA" id="ARBA00004370"/>
    </source>
</evidence>
<keyword evidence="5" id="KW-0472">Membrane</keyword>
<dbReference type="GO" id="GO:0006633">
    <property type="term" value="P:fatty acid biosynthetic process"/>
    <property type="evidence" value="ECO:0007669"/>
    <property type="project" value="TreeGrafter"/>
</dbReference>
<dbReference type="GO" id="GO:0005829">
    <property type="term" value="C:cytosol"/>
    <property type="evidence" value="ECO:0007669"/>
    <property type="project" value="TreeGrafter"/>
</dbReference>
<dbReference type="PROSITE" id="PS51123">
    <property type="entry name" value="OMPA_2"/>
    <property type="match status" value="1"/>
</dbReference>
<dbReference type="SMART" id="SM00827">
    <property type="entry name" value="PKS_AT"/>
    <property type="match status" value="1"/>
</dbReference>
<dbReference type="Gene3D" id="3.30.1330.60">
    <property type="entry name" value="OmpA-like domain"/>
    <property type="match status" value="1"/>
</dbReference>
<dbReference type="Pfam" id="PF00698">
    <property type="entry name" value="Acyl_transf_1"/>
    <property type="match status" value="1"/>
</dbReference>
<dbReference type="PANTHER" id="PTHR42681">
    <property type="entry name" value="MALONYL-COA-ACYL CARRIER PROTEIN TRANSACYLASE, MITOCHONDRIAL"/>
    <property type="match status" value="1"/>
</dbReference>
<dbReference type="PANTHER" id="PTHR42681:SF1">
    <property type="entry name" value="MALONYL-COA-ACYL CARRIER PROTEIN TRANSACYLASE, MITOCHONDRIAL"/>
    <property type="match status" value="1"/>
</dbReference>
<accession>A0AAV4FWN6</accession>
<evidence type="ECO:0000256" key="6">
    <source>
        <dbReference type="ARBA" id="ARBA00023315"/>
    </source>
</evidence>
<evidence type="ECO:0000313" key="11">
    <source>
        <dbReference type="Proteomes" id="UP000762676"/>
    </source>
</evidence>
<dbReference type="InterPro" id="IPR006665">
    <property type="entry name" value="OmpA-like"/>
</dbReference>
<evidence type="ECO:0000256" key="8">
    <source>
        <dbReference type="SAM" id="MobiDB-lite"/>
    </source>
</evidence>
<dbReference type="InterPro" id="IPR016036">
    <property type="entry name" value="Malonyl_transacylase_ACP-bd"/>
</dbReference>
<comment type="caution">
    <text evidence="10">The sequence shown here is derived from an EMBL/GenBank/DDBJ whole genome shotgun (WGS) entry which is preliminary data.</text>
</comment>
<dbReference type="SUPFAM" id="SSF103088">
    <property type="entry name" value="OmpA-like"/>
    <property type="match status" value="1"/>
</dbReference>
<evidence type="ECO:0000256" key="4">
    <source>
        <dbReference type="ARBA" id="ARBA00022729"/>
    </source>
</evidence>
<dbReference type="Pfam" id="PF02412">
    <property type="entry name" value="TSP_3"/>
    <property type="match status" value="1"/>
</dbReference>
<evidence type="ECO:0000256" key="7">
    <source>
        <dbReference type="ARBA" id="ARBA00048462"/>
    </source>
</evidence>
<reference evidence="10 11" key="1">
    <citation type="journal article" date="2021" name="Elife">
        <title>Chloroplast acquisition without the gene transfer in kleptoplastic sea slugs, Plakobranchus ocellatus.</title>
        <authorList>
            <person name="Maeda T."/>
            <person name="Takahashi S."/>
            <person name="Yoshida T."/>
            <person name="Shimamura S."/>
            <person name="Takaki Y."/>
            <person name="Nagai Y."/>
            <person name="Toyoda A."/>
            <person name="Suzuki Y."/>
            <person name="Arimoto A."/>
            <person name="Ishii H."/>
            <person name="Satoh N."/>
            <person name="Nishiyama T."/>
            <person name="Hasebe M."/>
            <person name="Maruyama T."/>
            <person name="Minagawa J."/>
            <person name="Obokata J."/>
            <person name="Shigenobu S."/>
        </authorList>
    </citation>
    <scope>NUCLEOTIDE SEQUENCE [LARGE SCALE GENOMIC DNA]</scope>
</reference>
<dbReference type="GO" id="GO:0005509">
    <property type="term" value="F:calcium ion binding"/>
    <property type="evidence" value="ECO:0007669"/>
    <property type="project" value="InterPro"/>
</dbReference>
<dbReference type="Proteomes" id="UP000762676">
    <property type="component" value="Unassembled WGS sequence"/>
</dbReference>
<dbReference type="SUPFAM" id="SSF52151">
    <property type="entry name" value="FabD/lysophospholipase-like"/>
    <property type="match status" value="1"/>
</dbReference>
<name>A0AAV4FWN6_9GAST</name>
<dbReference type="AlphaFoldDB" id="A0AAV4FWN6"/>
<dbReference type="InterPro" id="IPR036737">
    <property type="entry name" value="OmpA-like_sf"/>
</dbReference>
<dbReference type="EC" id="2.3.1.39" evidence="2"/>
<dbReference type="Gene3D" id="3.40.366.10">
    <property type="entry name" value="Malonyl-Coenzyme A Acyl Carrier Protein, domain 2"/>
    <property type="match status" value="1"/>
</dbReference>
<comment type="catalytic activity">
    <reaction evidence="7">
        <text>holo-[ACP] + malonyl-CoA = malonyl-[ACP] + CoA</text>
        <dbReference type="Rhea" id="RHEA:41792"/>
        <dbReference type="Rhea" id="RHEA-COMP:9623"/>
        <dbReference type="Rhea" id="RHEA-COMP:9685"/>
        <dbReference type="ChEBI" id="CHEBI:57287"/>
        <dbReference type="ChEBI" id="CHEBI:57384"/>
        <dbReference type="ChEBI" id="CHEBI:64479"/>
        <dbReference type="ChEBI" id="CHEBI:78449"/>
        <dbReference type="EC" id="2.3.1.39"/>
    </reaction>
</comment>
<evidence type="ECO:0000259" key="9">
    <source>
        <dbReference type="PROSITE" id="PS51123"/>
    </source>
</evidence>
<dbReference type="InterPro" id="IPR001227">
    <property type="entry name" value="Ac_transferase_dom_sf"/>
</dbReference>
<dbReference type="SUPFAM" id="SSF55048">
    <property type="entry name" value="Probable ACP-binding domain of malonyl-CoA ACP transacylase"/>
    <property type="match status" value="1"/>
</dbReference>
<feature type="region of interest" description="Disordered" evidence="8">
    <location>
        <begin position="456"/>
        <end position="475"/>
    </location>
</feature>
<dbReference type="SUPFAM" id="SSF103647">
    <property type="entry name" value="TSP type-3 repeat"/>
    <property type="match status" value="1"/>
</dbReference>
<dbReference type="InterPro" id="IPR016035">
    <property type="entry name" value="Acyl_Trfase/lysoPLipase"/>
</dbReference>
<dbReference type="InterPro" id="IPR004410">
    <property type="entry name" value="Malonyl_CoA-ACP_transAc_FabD"/>
</dbReference>
<keyword evidence="3" id="KW-0808">Transferase</keyword>
<dbReference type="Gene3D" id="3.30.70.250">
    <property type="entry name" value="Malonyl-CoA ACP transacylase, ACP-binding"/>
    <property type="match status" value="1"/>
</dbReference>
<evidence type="ECO:0000313" key="10">
    <source>
        <dbReference type="EMBL" id="GFR77514.1"/>
    </source>
</evidence>
<dbReference type="InterPro" id="IPR050858">
    <property type="entry name" value="Mal-CoA-ACP_Trans/PKS_FabD"/>
</dbReference>
<evidence type="ECO:0000256" key="5">
    <source>
        <dbReference type="ARBA" id="ARBA00023136"/>
    </source>
</evidence>
<dbReference type="CDD" id="cd07185">
    <property type="entry name" value="OmpA_C-like"/>
    <property type="match status" value="1"/>
</dbReference>
<evidence type="ECO:0000256" key="3">
    <source>
        <dbReference type="ARBA" id="ARBA00022679"/>
    </source>
</evidence>
<dbReference type="NCBIfam" id="TIGR00128">
    <property type="entry name" value="fabD"/>
    <property type="match status" value="1"/>
</dbReference>
<comment type="subcellular location">
    <subcellularLocation>
        <location evidence="1">Membrane</location>
    </subcellularLocation>
</comment>
<sequence length="670" mass="73861">MRAYVFPGQGAQFSGMGRDLYETHCIARDLFDQANDILGFSISDIMFFGTDEDLKQTKVTQPAVFLHSVILSKVMGDKFDPDMVAGHSLGEVSALTANGVLPFENGLQLVHKRALAMQKACEINTGTMAAILGLEDKIVEDVCASIEGCVVAANYNCPDQLVISGEEEAVDKACEELKVLRAKRTLKLPVGGAFHSPLMESAREELAEAIERTTFNKPICPIYQNVNAIPATDIEGIKKNLIAQLTAPVLWTQTILNMDKINPWLIGLEVNTIAFTNLSKWRVDVAPSISFFRHSQEDISYGIRYSQNTISTGEMPPNNIVDYRSIEFLSKFNLNRLTSLGNLDPYVSGGLGITSAQNINTLNTLIELGANYWTFPRVGINLHISYKHDFQDKNLGAFQYLGGLVIRFGGKDSDGDGTYDKIDICPDLYGIPYLRGCPDYDNDGVEDIKDECPKLPGLPENAGCPDTDSDGVTDEKDDCPSAFGIHSLNGCPDTDYDGLRDIDDKCPEIKGMSENNGCPWPDRDNDFVPDKDDKCPDIAGYVATTGCPEEFSQERQKQLNEYAKTILFGAGTSKIRKDSEEIVLEISFILKEFPSSEFIIEGHTDSIGDEKLNQKLSEERAGAVLNALIELGIDAHRLKATGYGELRPVRTNSTESGRRSNRRVEINLVK</sequence>
<dbReference type="Pfam" id="PF00691">
    <property type="entry name" value="OmpA"/>
    <property type="match status" value="1"/>
</dbReference>
<dbReference type="PRINTS" id="PR01021">
    <property type="entry name" value="OMPADOMAIN"/>
</dbReference>
<dbReference type="FunFam" id="3.30.70.250:FF:000001">
    <property type="entry name" value="Malonyl CoA-acyl carrier protein transacylase"/>
    <property type="match status" value="1"/>
</dbReference>
<proteinExistence type="predicted"/>
<dbReference type="InterPro" id="IPR028974">
    <property type="entry name" value="TSP_type-3_rpt"/>
</dbReference>
<keyword evidence="11" id="KW-1185">Reference proteome</keyword>
<dbReference type="GO" id="GO:0007155">
    <property type="term" value="P:cell adhesion"/>
    <property type="evidence" value="ECO:0007669"/>
    <property type="project" value="InterPro"/>
</dbReference>